<dbReference type="EMBL" id="SOBH01000005">
    <property type="protein sequence ID" value="TDT72695.1"/>
    <property type="molecule type" value="Genomic_DNA"/>
</dbReference>
<evidence type="ECO:0000313" key="3">
    <source>
        <dbReference type="Proteomes" id="UP000294563"/>
    </source>
</evidence>
<keyword evidence="1" id="KW-1133">Transmembrane helix</keyword>
<feature type="transmembrane region" description="Helical" evidence="1">
    <location>
        <begin position="44"/>
        <end position="65"/>
    </location>
</feature>
<sequence length="101" mass="10836">MPNTDTQKSSTPSKVMHYGMIACCAVMLLPVALFFVAGGSIAGLWANVSLFVPIALCVGVHILMFKMMGKSCHGSKKENIEDVAVETEPSKVPIIARELRA</sequence>
<dbReference type="OrthoDB" id="7850212at2"/>
<accession>A0A4V3EVF1</accession>
<dbReference type="InterPro" id="IPR021682">
    <property type="entry name" value="DUF2933"/>
</dbReference>
<evidence type="ECO:0000313" key="2">
    <source>
        <dbReference type="EMBL" id="TDT72695.1"/>
    </source>
</evidence>
<proteinExistence type="predicted"/>
<gene>
    <name evidence="2" type="ORF">BDE40_3547</name>
</gene>
<dbReference type="RefSeq" id="WP_134016781.1">
    <property type="nucleotide sequence ID" value="NZ_SOBH01000005.1"/>
</dbReference>
<organism evidence="2 3">
    <name type="scientific">Litoreibacter halocynthiae</name>
    <dbReference type="NCBI Taxonomy" id="1242689"/>
    <lineage>
        <taxon>Bacteria</taxon>
        <taxon>Pseudomonadati</taxon>
        <taxon>Pseudomonadota</taxon>
        <taxon>Alphaproteobacteria</taxon>
        <taxon>Rhodobacterales</taxon>
        <taxon>Roseobacteraceae</taxon>
        <taxon>Litoreibacter</taxon>
    </lineage>
</organism>
<dbReference type="Pfam" id="PF11666">
    <property type="entry name" value="DUF2933"/>
    <property type="match status" value="1"/>
</dbReference>
<name>A0A4V3EVF1_9RHOB</name>
<evidence type="ECO:0000256" key="1">
    <source>
        <dbReference type="SAM" id="Phobius"/>
    </source>
</evidence>
<reference evidence="2 3" key="1">
    <citation type="submission" date="2019-03" db="EMBL/GenBank/DDBJ databases">
        <title>Genomic Encyclopedia of Archaeal and Bacterial Type Strains, Phase II (KMG-II): from individual species to whole genera.</title>
        <authorList>
            <person name="Goeker M."/>
        </authorList>
    </citation>
    <scope>NUCLEOTIDE SEQUENCE [LARGE SCALE GENOMIC DNA]</scope>
    <source>
        <strain evidence="2 3">DSM 29467</strain>
    </source>
</reference>
<dbReference type="Proteomes" id="UP000294563">
    <property type="component" value="Unassembled WGS sequence"/>
</dbReference>
<evidence type="ECO:0008006" key="4">
    <source>
        <dbReference type="Google" id="ProtNLM"/>
    </source>
</evidence>
<keyword evidence="1" id="KW-0812">Transmembrane</keyword>
<dbReference type="AlphaFoldDB" id="A0A4V3EVF1"/>
<comment type="caution">
    <text evidence="2">The sequence shown here is derived from an EMBL/GenBank/DDBJ whole genome shotgun (WGS) entry which is preliminary data.</text>
</comment>
<keyword evidence="1" id="KW-0472">Membrane</keyword>
<protein>
    <recommendedName>
        <fullName evidence="4">DUF2933 family protein</fullName>
    </recommendedName>
</protein>
<keyword evidence="3" id="KW-1185">Reference proteome</keyword>
<feature type="transmembrane region" description="Helical" evidence="1">
    <location>
        <begin position="18"/>
        <end position="38"/>
    </location>
</feature>